<feature type="non-terminal residue" evidence="3">
    <location>
        <position position="459"/>
    </location>
</feature>
<evidence type="ECO:0000313" key="4">
    <source>
        <dbReference type="Proteomes" id="UP000221165"/>
    </source>
</evidence>
<evidence type="ECO:0000256" key="1">
    <source>
        <dbReference type="SAM" id="Coils"/>
    </source>
</evidence>
<dbReference type="VEuPathDB" id="ToxoDB:CSUI_002640"/>
<reference evidence="3 4" key="1">
    <citation type="journal article" date="2017" name="Int. J. Parasitol.">
        <title>The genome of the protozoan parasite Cystoisospora suis and a reverse vaccinology approach to identify vaccine candidates.</title>
        <authorList>
            <person name="Palmieri N."/>
            <person name="Shrestha A."/>
            <person name="Ruttkowski B."/>
            <person name="Beck T."/>
            <person name="Vogl C."/>
            <person name="Tomley F."/>
            <person name="Blake D.P."/>
            <person name="Joachim A."/>
        </authorList>
    </citation>
    <scope>NUCLEOTIDE SEQUENCE [LARGE SCALE GENOMIC DNA]</scope>
    <source>
        <strain evidence="3 4">Wien I</strain>
    </source>
</reference>
<keyword evidence="1" id="KW-0175">Coiled coil</keyword>
<evidence type="ECO:0000313" key="3">
    <source>
        <dbReference type="EMBL" id="PHJ23501.1"/>
    </source>
</evidence>
<feature type="region of interest" description="Disordered" evidence="2">
    <location>
        <begin position="212"/>
        <end position="245"/>
    </location>
</feature>
<feature type="compositionally biased region" description="Basic and acidic residues" evidence="2">
    <location>
        <begin position="341"/>
        <end position="352"/>
    </location>
</feature>
<feature type="region of interest" description="Disordered" evidence="2">
    <location>
        <begin position="341"/>
        <end position="374"/>
    </location>
</feature>
<name>A0A2C6KHI7_9APIC</name>
<gene>
    <name evidence="3" type="ORF">CSUI_002640</name>
</gene>
<feature type="region of interest" description="Disordered" evidence="2">
    <location>
        <begin position="1"/>
        <end position="48"/>
    </location>
</feature>
<accession>A0A2C6KHI7</accession>
<keyword evidence="4" id="KW-1185">Reference proteome</keyword>
<evidence type="ECO:0000256" key="2">
    <source>
        <dbReference type="SAM" id="MobiDB-lite"/>
    </source>
</evidence>
<protein>
    <submittedName>
        <fullName evidence="3">Uncharacterized protein</fullName>
    </submittedName>
</protein>
<organism evidence="3 4">
    <name type="scientific">Cystoisospora suis</name>
    <dbReference type="NCBI Taxonomy" id="483139"/>
    <lineage>
        <taxon>Eukaryota</taxon>
        <taxon>Sar</taxon>
        <taxon>Alveolata</taxon>
        <taxon>Apicomplexa</taxon>
        <taxon>Conoidasida</taxon>
        <taxon>Coccidia</taxon>
        <taxon>Eucoccidiorida</taxon>
        <taxon>Eimeriorina</taxon>
        <taxon>Sarcocystidae</taxon>
        <taxon>Cystoisospora</taxon>
    </lineage>
</organism>
<dbReference type="AlphaFoldDB" id="A0A2C6KHI7"/>
<comment type="caution">
    <text evidence="3">The sequence shown here is derived from an EMBL/GenBank/DDBJ whole genome shotgun (WGS) entry which is preliminary data.</text>
</comment>
<dbReference type="Proteomes" id="UP000221165">
    <property type="component" value="Unassembled WGS sequence"/>
</dbReference>
<dbReference type="GeneID" id="94426051"/>
<feature type="compositionally biased region" description="Basic and acidic residues" evidence="2">
    <location>
        <begin position="1"/>
        <end position="10"/>
    </location>
</feature>
<feature type="compositionally biased region" description="Low complexity" evidence="2">
    <location>
        <begin position="169"/>
        <end position="188"/>
    </location>
</feature>
<feature type="compositionally biased region" description="Basic and acidic residues" evidence="2">
    <location>
        <begin position="219"/>
        <end position="229"/>
    </location>
</feature>
<dbReference type="EMBL" id="MIGC01001096">
    <property type="protein sequence ID" value="PHJ23501.1"/>
    <property type="molecule type" value="Genomic_DNA"/>
</dbReference>
<dbReference type="RefSeq" id="XP_067925176.1">
    <property type="nucleotide sequence ID" value="XM_068062840.1"/>
</dbReference>
<feature type="compositionally biased region" description="Basic and acidic residues" evidence="2">
    <location>
        <begin position="363"/>
        <end position="374"/>
    </location>
</feature>
<feature type="region of interest" description="Disordered" evidence="2">
    <location>
        <begin position="152"/>
        <end position="188"/>
    </location>
</feature>
<sequence length="459" mass="50085">MVSQREEKRGVGGGESGGRSSSHQAAPGGSDGDGKSFLGAEAHEKREEELAVDIDGDILHSIDSSILEILDKSIERRKSSSLSDANKFSSGVPPALQQQSFRSDELNVAVYVHHVVASGGGDFFGGGTAEVAHAIPELDSAIERIEEEIRRTISTSSSRSPSVKEIIHSESSLSHSQHHSPFSSSSSSSSLASLLLFLGGGKRGEFEGLFEPLEPSQDVQHKKQGREGHLPSPYPSTVSSSPPKAIQSSFKAIDSSNEDLYRLCTLLCHDDDDDTPSHLLPSLYTSHPYLLSRKDSSFLTSSIPPDKKEDNSLFVQDSRLNGEILDDLSKTHPRPADLHAVQERSGKEDQHFSTRHSSVHAGIQEDDKAEGDTDHMKGGISSQVSVSGMALVHRVQEELQSLHKQMHTLETNVDRLYGEFEKEILKATRLLDVETMIRGGLDFLSTFKQLEKETEASVR</sequence>
<proteinExistence type="predicted"/>
<feature type="coiled-coil region" evidence="1">
    <location>
        <begin position="392"/>
        <end position="419"/>
    </location>
</feature>